<evidence type="ECO:0000313" key="2">
    <source>
        <dbReference type="EMBL" id="KAK0446185.1"/>
    </source>
</evidence>
<proteinExistence type="predicted"/>
<name>A0AA39JNU7_9AGAR</name>
<protein>
    <submittedName>
        <fullName evidence="2">Uncharacterized protein</fullName>
    </submittedName>
</protein>
<keyword evidence="3" id="KW-1185">Reference proteome</keyword>
<dbReference type="AlphaFoldDB" id="A0AA39JNU7"/>
<organism evidence="2 3">
    <name type="scientific">Armillaria borealis</name>
    <dbReference type="NCBI Taxonomy" id="47425"/>
    <lineage>
        <taxon>Eukaryota</taxon>
        <taxon>Fungi</taxon>
        <taxon>Dikarya</taxon>
        <taxon>Basidiomycota</taxon>
        <taxon>Agaricomycotina</taxon>
        <taxon>Agaricomycetes</taxon>
        <taxon>Agaricomycetidae</taxon>
        <taxon>Agaricales</taxon>
        <taxon>Marasmiineae</taxon>
        <taxon>Physalacriaceae</taxon>
        <taxon>Armillaria</taxon>
    </lineage>
</organism>
<reference evidence="2" key="1">
    <citation type="submission" date="2023-06" db="EMBL/GenBank/DDBJ databases">
        <authorList>
            <consortium name="Lawrence Berkeley National Laboratory"/>
            <person name="Ahrendt S."/>
            <person name="Sahu N."/>
            <person name="Indic B."/>
            <person name="Wong-Bajracharya J."/>
            <person name="Merenyi Z."/>
            <person name="Ke H.-M."/>
            <person name="Monk M."/>
            <person name="Kocsube S."/>
            <person name="Drula E."/>
            <person name="Lipzen A."/>
            <person name="Balint B."/>
            <person name="Henrissat B."/>
            <person name="Andreopoulos B."/>
            <person name="Martin F.M."/>
            <person name="Harder C.B."/>
            <person name="Rigling D."/>
            <person name="Ford K.L."/>
            <person name="Foster G.D."/>
            <person name="Pangilinan J."/>
            <person name="Papanicolaou A."/>
            <person name="Barry K."/>
            <person name="LaButti K."/>
            <person name="Viragh M."/>
            <person name="Koriabine M."/>
            <person name="Yan M."/>
            <person name="Riley R."/>
            <person name="Champramary S."/>
            <person name="Plett K.L."/>
            <person name="Tsai I.J."/>
            <person name="Slot J."/>
            <person name="Sipos G."/>
            <person name="Plett J."/>
            <person name="Nagy L.G."/>
            <person name="Grigoriev I.V."/>
        </authorList>
    </citation>
    <scope>NUCLEOTIDE SEQUENCE</scope>
    <source>
        <strain evidence="2">FPL87.14</strain>
    </source>
</reference>
<gene>
    <name evidence="2" type="ORF">EV421DRAFT_1734227</name>
</gene>
<evidence type="ECO:0000256" key="1">
    <source>
        <dbReference type="SAM" id="Coils"/>
    </source>
</evidence>
<keyword evidence="1" id="KW-0175">Coiled coil</keyword>
<feature type="coiled-coil region" evidence="1">
    <location>
        <begin position="170"/>
        <end position="231"/>
    </location>
</feature>
<dbReference type="EMBL" id="JAUEPT010000014">
    <property type="protein sequence ID" value="KAK0446185.1"/>
    <property type="molecule type" value="Genomic_DNA"/>
</dbReference>
<comment type="caution">
    <text evidence="2">The sequence shown here is derived from an EMBL/GenBank/DDBJ whole genome shotgun (WGS) entry which is preliminary data.</text>
</comment>
<sequence>MTSRSFTVLGRVFPLRKMLQPSTVVYHKREQSAKSVFGEELETECRVSVESDSPLINVQVHVDLSFLSFAAMEKHSYDVEVGPEIVDSLARSLKDCRRQLKQSEKNAKELEKSNRILTESIEKLKQENNKLVYDFAGAQDSKTVVKVEQADIIPKPEAVEINVGTAASQYEDIKEKYQKEKTKRLQARELAEVTGEGTALTKRIGELEGVLEKLKKDFESRKNERKMLKDAMEQRPFERPQVQVGPITKHSFTTATFRKFLSSTPQNPKLQGVASLDKSICLQYSDPFLWSKKPGGHALLFAPCHKLQLDDVEARWISHPMKEMYGTTKELFAINHKTAYYEGTYKCLPLSCEMIPGGCNDLSGLDLEALARATISDNGASHKLYQDSFQTVMDLWKSNILKAECIGLQYIGFNENLYNMLVPMGRKLQGDEALGNTRSRAEVRGNSHSKRRTLIGHDDDIRVSEDSGNNKHRIVILLESSRRSNPASCRESLSKRERTRTL</sequence>
<evidence type="ECO:0000313" key="3">
    <source>
        <dbReference type="Proteomes" id="UP001175226"/>
    </source>
</evidence>
<dbReference type="Proteomes" id="UP001175226">
    <property type="component" value="Unassembled WGS sequence"/>
</dbReference>
<accession>A0AA39JNU7</accession>
<feature type="coiled-coil region" evidence="1">
    <location>
        <begin position="86"/>
        <end position="130"/>
    </location>
</feature>